<dbReference type="PROSITE" id="PS00409">
    <property type="entry name" value="PROKAR_NTER_METHYL"/>
    <property type="match status" value="1"/>
</dbReference>
<dbReference type="EMBL" id="FQXJ01000009">
    <property type="protein sequence ID" value="SHI17601.1"/>
    <property type="molecule type" value="Genomic_DNA"/>
</dbReference>
<reference evidence="3" key="1">
    <citation type="submission" date="2016-11" db="EMBL/GenBank/DDBJ databases">
        <authorList>
            <person name="Varghese N."/>
            <person name="Submissions S."/>
        </authorList>
    </citation>
    <scope>NUCLEOTIDE SEQUENCE [LARGE SCALE GENOMIC DNA]</scope>
    <source>
        <strain evidence="3">DSM 15449</strain>
    </source>
</reference>
<name>A0A1M5Z035_9FIRM</name>
<dbReference type="RefSeq" id="WP_073030347.1">
    <property type="nucleotide sequence ID" value="NZ_FQXJ01000009.1"/>
</dbReference>
<proteinExistence type="predicted"/>
<dbReference type="InterPro" id="IPR012902">
    <property type="entry name" value="N_methyl_site"/>
</dbReference>
<keyword evidence="1" id="KW-0472">Membrane</keyword>
<evidence type="ECO:0000313" key="2">
    <source>
        <dbReference type="EMBL" id="SHI17601.1"/>
    </source>
</evidence>
<sequence length="175" mass="19826">MRLNRRTDHSERGLTLLEVLVALLISGIFLLMAMRLFTDQWRGARALKNHLEAHYAVMTAGKTVSDAIRMSETASWTDPGVLKVLPLADDSNPLPRLDSYFIDDLDHDGQKDLYWRHAEVPQPVASCMIGWKCAEVEPGLWEIFLQANVDGQIVTWQTLIRPRVYSLAPQMPSVL</sequence>
<evidence type="ECO:0000313" key="3">
    <source>
        <dbReference type="Proteomes" id="UP000183954"/>
    </source>
</evidence>
<organism evidence="2 3">
    <name type="scientific">Desulfosporosinus lacus DSM 15449</name>
    <dbReference type="NCBI Taxonomy" id="1121420"/>
    <lineage>
        <taxon>Bacteria</taxon>
        <taxon>Bacillati</taxon>
        <taxon>Bacillota</taxon>
        <taxon>Clostridia</taxon>
        <taxon>Eubacteriales</taxon>
        <taxon>Desulfitobacteriaceae</taxon>
        <taxon>Desulfosporosinus</taxon>
    </lineage>
</organism>
<protein>
    <submittedName>
        <fullName evidence="2">Prepilin-type N-terminal cleavage/methylation domain-containing protein</fullName>
    </submittedName>
</protein>
<gene>
    <name evidence="2" type="ORF">SAMN02746098_02809</name>
</gene>
<keyword evidence="1" id="KW-0812">Transmembrane</keyword>
<dbReference type="OrthoDB" id="1796451at2"/>
<dbReference type="Pfam" id="PF07963">
    <property type="entry name" value="N_methyl"/>
    <property type="match status" value="1"/>
</dbReference>
<feature type="transmembrane region" description="Helical" evidence="1">
    <location>
        <begin position="20"/>
        <end position="38"/>
    </location>
</feature>
<dbReference type="NCBIfam" id="TIGR02532">
    <property type="entry name" value="IV_pilin_GFxxxE"/>
    <property type="match status" value="1"/>
</dbReference>
<dbReference type="STRING" id="1121420.SAMN02746098_02809"/>
<dbReference type="Proteomes" id="UP000183954">
    <property type="component" value="Unassembled WGS sequence"/>
</dbReference>
<dbReference type="AlphaFoldDB" id="A0A1M5Z035"/>
<keyword evidence="3" id="KW-1185">Reference proteome</keyword>
<accession>A0A1M5Z035</accession>
<evidence type="ECO:0000256" key="1">
    <source>
        <dbReference type="SAM" id="Phobius"/>
    </source>
</evidence>
<keyword evidence="1" id="KW-1133">Transmembrane helix</keyword>